<feature type="region of interest" description="Disordered" evidence="1">
    <location>
        <begin position="105"/>
        <end position="167"/>
    </location>
</feature>
<dbReference type="EMBL" id="JAPEVG010000654">
    <property type="protein sequence ID" value="KAJ8456620.1"/>
    <property type="molecule type" value="Genomic_DNA"/>
</dbReference>
<gene>
    <name evidence="2" type="ORF">ONZ51_g12015</name>
</gene>
<organism evidence="2 3">
    <name type="scientific">Trametes cubensis</name>
    <dbReference type="NCBI Taxonomy" id="1111947"/>
    <lineage>
        <taxon>Eukaryota</taxon>
        <taxon>Fungi</taxon>
        <taxon>Dikarya</taxon>
        <taxon>Basidiomycota</taxon>
        <taxon>Agaricomycotina</taxon>
        <taxon>Agaricomycetes</taxon>
        <taxon>Polyporales</taxon>
        <taxon>Polyporaceae</taxon>
        <taxon>Trametes</taxon>
    </lineage>
</organism>
<dbReference type="AlphaFoldDB" id="A0AAD7X7A8"/>
<feature type="region of interest" description="Disordered" evidence="1">
    <location>
        <begin position="186"/>
        <end position="214"/>
    </location>
</feature>
<evidence type="ECO:0000313" key="3">
    <source>
        <dbReference type="Proteomes" id="UP001215151"/>
    </source>
</evidence>
<reference evidence="2" key="1">
    <citation type="submission" date="2022-11" db="EMBL/GenBank/DDBJ databases">
        <title>Genome Sequence of Cubamyces cubensis.</title>
        <authorList>
            <person name="Buettner E."/>
        </authorList>
    </citation>
    <scope>NUCLEOTIDE SEQUENCE</scope>
    <source>
        <strain evidence="2">MPL-01</strain>
    </source>
</reference>
<name>A0AAD7X7A8_9APHY</name>
<evidence type="ECO:0000313" key="2">
    <source>
        <dbReference type="EMBL" id="KAJ8456620.1"/>
    </source>
</evidence>
<comment type="caution">
    <text evidence="2">The sequence shown here is derived from an EMBL/GenBank/DDBJ whole genome shotgun (WGS) entry which is preliminary data.</text>
</comment>
<dbReference type="Proteomes" id="UP001215151">
    <property type="component" value="Unassembled WGS sequence"/>
</dbReference>
<protein>
    <submittedName>
        <fullName evidence="2">Uncharacterized protein</fullName>
    </submittedName>
</protein>
<proteinExistence type="predicted"/>
<keyword evidence="3" id="KW-1185">Reference proteome</keyword>
<accession>A0AAD7X7A8</accession>
<sequence>MVPPRTRSQLGSTAENAEVIYSSSGMSVEVSPGCVALRASVPPPTFPASTLALVRSSSSAPTLNLSTHLARLLRPRCSSSPPRPHRTSLTNIDVNADTRNRVVSAPAVQVSQERSARRTDGQQELGPLYELPEARPTKKRARSSSAFPCGERAATEAQESAEVATEGRPGLDELTSESAEMIYSSRGSRRGARLHPAAHLPSICPRPPPSLSTSSNPPLTNLAALAAAGSQLFLSAVRLV</sequence>
<evidence type="ECO:0000256" key="1">
    <source>
        <dbReference type="SAM" id="MobiDB-lite"/>
    </source>
</evidence>